<dbReference type="EMBL" id="BARV01005602">
    <property type="protein sequence ID" value="GAI16484.1"/>
    <property type="molecule type" value="Genomic_DNA"/>
</dbReference>
<name>X1NCV5_9ZZZZ</name>
<accession>X1NCV5</accession>
<organism evidence="1">
    <name type="scientific">marine sediment metagenome</name>
    <dbReference type="NCBI Taxonomy" id="412755"/>
    <lineage>
        <taxon>unclassified sequences</taxon>
        <taxon>metagenomes</taxon>
        <taxon>ecological metagenomes</taxon>
    </lineage>
</organism>
<dbReference type="AlphaFoldDB" id="X1NCV5"/>
<reference evidence="1" key="1">
    <citation type="journal article" date="2014" name="Front. Microbiol.">
        <title>High frequency of phylogenetically diverse reductive dehalogenase-homologous genes in deep subseafloor sedimentary metagenomes.</title>
        <authorList>
            <person name="Kawai M."/>
            <person name="Futagami T."/>
            <person name="Toyoda A."/>
            <person name="Takaki Y."/>
            <person name="Nishi S."/>
            <person name="Hori S."/>
            <person name="Arai W."/>
            <person name="Tsubouchi T."/>
            <person name="Morono Y."/>
            <person name="Uchiyama I."/>
            <person name="Ito T."/>
            <person name="Fujiyama A."/>
            <person name="Inagaki F."/>
            <person name="Takami H."/>
        </authorList>
    </citation>
    <scope>NUCLEOTIDE SEQUENCE</scope>
    <source>
        <strain evidence="1">Expedition CK06-06</strain>
    </source>
</reference>
<comment type="caution">
    <text evidence="1">The sequence shown here is derived from an EMBL/GenBank/DDBJ whole genome shotgun (WGS) entry which is preliminary data.</text>
</comment>
<sequence>QAIHFTDLYIPKYDCYAIGLEIRKGNKYATHKTAPCFDLRPTEDSGEDKIIREQIKKAKRSTSKD</sequence>
<proteinExistence type="predicted"/>
<gene>
    <name evidence="1" type="ORF">S06H3_11512</name>
</gene>
<protein>
    <submittedName>
        <fullName evidence="1">Uncharacterized protein</fullName>
    </submittedName>
</protein>
<feature type="non-terminal residue" evidence="1">
    <location>
        <position position="1"/>
    </location>
</feature>
<evidence type="ECO:0000313" key="1">
    <source>
        <dbReference type="EMBL" id="GAI16484.1"/>
    </source>
</evidence>